<gene>
    <name evidence="2" type="ORF">QBC40DRAFT_162564</name>
</gene>
<proteinExistence type="predicted"/>
<evidence type="ECO:0000313" key="3">
    <source>
        <dbReference type="Proteomes" id="UP001303160"/>
    </source>
</evidence>
<dbReference type="InterPro" id="IPR036047">
    <property type="entry name" value="F-box-like_dom_sf"/>
</dbReference>
<reference evidence="2" key="1">
    <citation type="journal article" date="2023" name="Mol. Phylogenet. Evol.">
        <title>Genome-scale phylogeny and comparative genomics of the fungal order Sordariales.</title>
        <authorList>
            <person name="Hensen N."/>
            <person name="Bonometti L."/>
            <person name="Westerberg I."/>
            <person name="Brannstrom I.O."/>
            <person name="Guillou S."/>
            <person name="Cros-Aarteil S."/>
            <person name="Calhoun S."/>
            <person name="Haridas S."/>
            <person name="Kuo A."/>
            <person name="Mondo S."/>
            <person name="Pangilinan J."/>
            <person name="Riley R."/>
            <person name="LaButti K."/>
            <person name="Andreopoulos B."/>
            <person name="Lipzen A."/>
            <person name="Chen C."/>
            <person name="Yan M."/>
            <person name="Daum C."/>
            <person name="Ng V."/>
            <person name="Clum A."/>
            <person name="Steindorff A."/>
            <person name="Ohm R.A."/>
            <person name="Martin F."/>
            <person name="Silar P."/>
            <person name="Natvig D.O."/>
            <person name="Lalanne C."/>
            <person name="Gautier V."/>
            <person name="Ament-Velasquez S.L."/>
            <person name="Kruys A."/>
            <person name="Hutchinson M.I."/>
            <person name="Powell A.J."/>
            <person name="Barry K."/>
            <person name="Miller A.N."/>
            <person name="Grigoriev I.V."/>
            <person name="Debuchy R."/>
            <person name="Gladieux P."/>
            <person name="Hiltunen Thoren M."/>
            <person name="Johannesson H."/>
        </authorList>
    </citation>
    <scope>NUCLEOTIDE SEQUENCE</scope>
    <source>
        <strain evidence="2">CBS 315.58</strain>
    </source>
</reference>
<protein>
    <recommendedName>
        <fullName evidence="1">F-box domain-containing protein</fullName>
    </recommendedName>
</protein>
<dbReference type="InterPro" id="IPR001810">
    <property type="entry name" value="F-box_dom"/>
</dbReference>
<evidence type="ECO:0000313" key="2">
    <source>
        <dbReference type="EMBL" id="KAK4205389.1"/>
    </source>
</evidence>
<dbReference type="SUPFAM" id="SSF81383">
    <property type="entry name" value="F-box domain"/>
    <property type="match status" value="1"/>
</dbReference>
<dbReference type="Proteomes" id="UP001303160">
    <property type="component" value="Unassembled WGS sequence"/>
</dbReference>
<keyword evidence="3" id="KW-1185">Reference proteome</keyword>
<organism evidence="2 3">
    <name type="scientific">Triangularia verruculosa</name>
    <dbReference type="NCBI Taxonomy" id="2587418"/>
    <lineage>
        <taxon>Eukaryota</taxon>
        <taxon>Fungi</taxon>
        <taxon>Dikarya</taxon>
        <taxon>Ascomycota</taxon>
        <taxon>Pezizomycotina</taxon>
        <taxon>Sordariomycetes</taxon>
        <taxon>Sordariomycetidae</taxon>
        <taxon>Sordariales</taxon>
        <taxon>Podosporaceae</taxon>
        <taxon>Triangularia</taxon>
    </lineage>
</organism>
<evidence type="ECO:0000259" key="1">
    <source>
        <dbReference type="PROSITE" id="PS50181"/>
    </source>
</evidence>
<dbReference type="CDD" id="cd09917">
    <property type="entry name" value="F-box_SF"/>
    <property type="match status" value="1"/>
</dbReference>
<name>A0AAN7B054_9PEZI</name>
<dbReference type="SMART" id="SM00256">
    <property type="entry name" value="FBOX"/>
    <property type="match status" value="1"/>
</dbReference>
<sequence>LASAQDISNSIPVDILIEIISWFDPISLIALSQTSKSLRNFVNSVEHDFQQRLLALELLPKDGGPEPDSESKSDILQYLNLFVLSHRGKDWWAGHKYACCGCIKILSHSMFEDSDMFNTATRKPWGTSAETQRMTFTDWRSTTTTENRMLLIQRQAAQDVRAIKEHE</sequence>
<dbReference type="EMBL" id="MU863876">
    <property type="protein sequence ID" value="KAK4205389.1"/>
    <property type="molecule type" value="Genomic_DNA"/>
</dbReference>
<dbReference type="AlphaFoldDB" id="A0AAN7B054"/>
<dbReference type="Gene3D" id="1.20.1280.50">
    <property type="match status" value="1"/>
</dbReference>
<dbReference type="PROSITE" id="PS50181">
    <property type="entry name" value="FBOX"/>
    <property type="match status" value="1"/>
</dbReference>
<feature type="domain" description="F-box" evidence="1">
    <location>
        <begin position="5"/>
        <end position="52"/>
    </location>
</feature>
<feature type="non-terminal residue" evidence="2">
    <location>
        <position position="1"/>
    </location>
</feature>
<reference evidence="2" key="2">
    <citation type="submission" date="2023-05" db="EMBL/GenBank/DDBJ databases">
        <authorList>
            <consortium name="Lawrence Berkeley National Laboratory"/>
            <person name="Steindorff A."/>
            <person name="Hensen N."/>
            <person name="Bonometti L."/>
            <person name="Westerberg I."/>
            <person name="Brannstrom I.O."/>
            <person name="Guillou S."/>
            <person name="Cros-Aarteil S."/>
            <person name="Calhoun S."/>
            <person name="Haridas S."/>
            <person name="Kuo A."/>
            <person name="Mondo S."/>
            <person name="Pangilinan J."/>
            <person name="Riley R."/>
            <person name="Labutti K."/>
            <person name="Andreopoulos B."/>
            <person name="Lipzen A."/>
            <person name="Chen C."/>
            <person name="Yanf M."/>
            <person name="Daum C."/>
            <person name="Ng V."/>
            <person name="Clum A."/>
            <person name="Ohm R."/>
            <person name="Martin F."/>
            <person name="Silar P."/>
            <person name="Natvig D."/>
            <person name="Lalanne C."/>
            <person name="Gautier V."/>
            <person name="Ament-Velasquez S.L."/>
            <person name="Kruys A."/>
            <person name="Hutchinson M.I."/>
            <person name="Powell A.J."/>
            <person name="Barry K."/>
            <person name="Miller A.N."/>
            <person name="Grigoriev I.V."/>
            <person name="Debuchy R."/>
            <person name="Gladieux P."/>
            <person name="Thoren M.H."/>
            <person name="Johannesson H."/>
        </authorList>
    </citation>
    <scope>NUCLEOTIDE SEQUENCE</scope>
    <source>
        <strain evidence="2">CBS 315.58</strain>
    </source>
</reference>
<dbReference type="Pfam" id="PF00646">
    <property type="entry name" value="F-box"/>
    <property type="match status" value="1"/>
</dbReference>
<accession>A0AAN7B054</accession>
<comment type="caution">
    <text evidence="2">The sequence shown here is derived from an EMBL/GenBank/DDBJ whole genome shotgun (WGS) entry which is preliminary data.</text>
</comment>